<dbReference type="EMBL" id="CP017904">
    <property type="protein sequence ID" value="ARP21650.1"/>
    <property type="molecule type" value="Genomic_DNA"/>
</dbReference>
<protein>
    <submittedName>
        <fullName evidence="1">Uncharacterized protein</fullName>
    </submittedName>
</protein>
<organism evidence="1">
    <name type="scientific">Vibrio alginolyticus</name>
    <dbReference type="NCBI Taxonomy" id="663"/>
    <lineage>
        <taxon>Bacteria</taxon>
        <taxon>Pseudomonadati</taxon>
        <taxon>Pseudomonadota</taxon>
        <taxon>Gammaproteobacteria</taxon>
        <taxon>Vibrionales</taxon>
        <taxon>Vibrionaceae</taxon>
        <taxon>Vibrio</taxon>
    </lineage>
</organism>
<accession>A0A1W6UF72</accession>
<keyword evidence="1" id="KW-0614">Plasmid</keyword>
<dbReference type="AlphaFoldDB" id="A0A1W6UF72"/>
<gene>
    <name evidence="1" type="ORF">K05K4_49410</name>
</gene>
<geneLocation type="plasmid" evidence="1">
    <name>pL289</name>
</geneLocation>
<name>A0A1W6UF72_VIBAL</name>
<sequence>MWVVCDLKVDRTVSKKNRLESYPVVDVPNLIDFETYTKRDDAVLSLANCYYPDCAEMNIIHAKRLCKDLLTGSTKIYKIRKLTGNEIIALNLG</sequence>
<evidence type="ECO:0000313" key="1">
    <source>
        <dbReference type="EMBL" id="ARP21650.1"/>
    </source>
</evidence>
<proteinExistence type="predicted"/>
<reference evidence="1" key="1">
    <citation type="submission" date="2016-10" db="EMBL/GenBank/DDBJ databases">
        <title>The High Quality Genome of Vibrio alginolyticus K01M1.</title>
        <authorList>
            <person name="Wendling C."/>
            <person name="Chibani C.M."/>
            <person name="Hertel R."/>
            <person name="Sproer C."/>
            <person name="Bunk B."/>
            <person name="Overmann J."/>
            <person name="Roth O."/>
            <person name="Liesegang H."/>
        </authorList>
    </citation>
    <scope>NUCLEOTIDE SEQUENCE</scope>
    <source>
        <strain evidence="1">K05K4</strain>
        <plasmid evidence="1">pL289</plasmid>
    </source>
</reference>